<evidence type="ECO:0000313" key="3">
    <source>
        <dbReference type="Proteomes" id="UP000002051"/>
    </source>
</evidence>
<dbReference type="EMBL" id="CM001224">
    <property type="protein sequence ID" value="KEH18639.1"/>
    <property type="molecule type" value="Genomic_DNA"/>
</dbReference>
<organism evidence="1 3">
    <name type="scientific">Medicago truncatula</name>
    <name type="common">Barrel medic</name>
    <name type="synonym">Medicago tribuloides</name>
    <dbReference type="NCBI Taxonomy" id="3880"/>
    <lineage>
        <taxon>Eukaryota</taxon>
        <taxon>Viridiplantae</taxon>
        <taxon>Streptophyta</taxon>
        <taxon>Embryophyta</taxon>
        <taxon>Tracheophyta</taxon>
        <taxon>Spermatophyta</taxon>
        <taxon>Magnoliopsida</taxon>
        <taxon>eudicotyledons</taxon>
        <taxon>Gunneridae</taxon>
        <taxon>Pentapetalae</taxon>
        <taxon>rosids</taxon>
        <taxon>fabids</taxon>
        <taxon>Fabales</taxon>
        <taxon>Fabaceae</taxon>
        <taxon>Papilionoideae</taxon>
        <taxon>50 kb inversion clade</taxon>
        <taxon>NPAAA clade</taxon>
        <taxon>Hologalegina</taxon>
        <taxon>IRL clade</taxon>
        <taxon>Trifolieae</taxon>
        <taxon>Medicago</taxon>
    </lineage>
</organism>
<gene>
    <name evidence="1" type="ordered locus">MTR_8g027530</name>
</gene>
<dbReference type="HOGENOM" id="CLU_1108484_0_0_1"/>
<dbReference type="InterPro" id="IPR036047">
    <property type="entry name" value="F-box-like_dom_sf"/>
</dbReference>
<reference evidence="1 2" key="1">
    <citation type="journal article" date="2011" name="Nature">
        <title>The Medicago genome provides insight into the evolution of rhizobial symbioses.</title>
        <authorList>
            <person name="Young N.D."/>
            <person name="Debelle F."/>
            <person name="Oldroyd G.E."/>
            <person name="Geurts R."/>
            <person name="Cannon S.B."/>
            <person name="Udvardi M.K."/>
            <person name="Benedito V.A."/>
            <person name="Mayer K.F."/>
            <person name="Gouzy J."/>
            <person name="Schoof H."/>
            <person name="Van de Peer Y."/>
            <person name="Proost S."/>
            <person name="Cook D.R."/>
            <person name="Meyers B.C."/>
            <person name="Spannagl M."/>
            <person name="Cheung F."/>
            <person name="De Mita S."/>
            <person name="Krishnakumar V."/>
            <person name="Gundlach H."/>
            <person name="Zhou S."/>
            <person name="Mudge J."/>
            <person name="Bharti A.K."/>
            <person name="Murray J.D."/>
            <person name="Naoumkina M.A."/>
            <person name="Rosen B."/>
            <person name="Silverstein K.A."/>
            <person name="Tang H."/>
            <person name="Rombauts S."/>
            <person name="Zhao P.X."/>
            <person name="Zhou P."/>
            <person name="Barbe V."/>
            <person name="Bardou P."/>
            <person name="Bechner M."/>
            <person name="Bellec A."/>
            <person name="Berger A."/>
            <person name="Berges H."/>
            <person name="Bidwell S."/>
            <person name="Bisseling T."/>
            <person name="Choisne N."/>
            <person name="Couloux A."/>
            <person name="Denny R."/>
            <person name="Deshpande S."/>
            <person name="Dai X."/>
            <person name="Doyle J.J."/>
            <person name="Dudez A.M."/>
            <person name="Farmer A.D."/>
            <person name="Fouteau S."/>
            <person name="Franken C."/>
            <person name="Gibelin C."/>
            <person name="Gish J."/>
            <person name="Goldstein S."/>
            <person name="Gonzalez A.J."/>
            <person name="Green P.J."/>
            <person name="Hallab A."/>
            <person name="Hartog M."/>
            <person name="Hua A."/>
            <person name="Humphray S.J."/>
            <person name="Jeong D.H."/>
            <person name="Jing Y."/>
            <person name="Jocker A."/>
            <person name="Kenton S.M."/>
            <person name="Kim D.J."/>
            <person name="Klee K."/>
            <person name="Lai H."/>
            <person name="Lang C."/>
            <person name="Lin S."/>
            <person name="Macmil S.L."/>
            <person name="Magdelenat G."/>
            <person name="Matthews L."/>
            <person name="McCorrison J."/>
            <person name="Monaghan E.L."/>
            <person name="Mun J.H."/>
            <person name="Najar F.Z."/>
            <person name="Nicholson C."/>
            <person name="Noirot C."/>
            <person name="O'Bleness M."/>
            <person name="Paule C.R."/>
            <person name="Poulain J."/>
            <person name="Prion F."/>
            <person name="Qin B."/>
            <person name="Qu C."/>
            <person name="Retzel E.F."/>
            <person name="Riddle C."/>
            <person name="Sallet E."/>
            <person name="Samain S."/>
            <person name="Samson N."/>
            <person name="Sanders I."/>
            <person name="Saurat O."/>
            <person name="Scarpelli C."/>
            <person name="Schiex T."/>
            <person name="Segurens B."/>
            <person name="Severin A.J."/>
            <person name="Sherrier D.J."/>
            <person name="Shi R."/>
            <person name="Sims S."/>
            <person name="Singer S.R."/>
            <person name="Sinharoy S."/>
            <person name="Sterck L."/>
            <person name="Viollet A."/>
            <person name="Wang B.B."/>
            <person name="Wang K."/>
            <person name="Wang M."/>
            <person name="Wang X."/>
            <person name="Warfsmann J."/>
            <person name="Weissenbach J."/>
            <person name="White D.D."/>
            <person name="White J.D."/>
            <person name="Wiley G.B."/>
            <person name="Wincker P."/>
            <person name="Xing Y."/>
            <person name="Yang L."/>
            <person name="Yao Z."/>
            <person name="Ying F."/>
            <person name="Zhai J."/>
            <person name="Zhou L."/>
            <person name="Zuber A."/>
            <person name="Denarie J."/>
            <person name="Dixon R.A."/>
            <person name="May G.D."/>
            <person name="Schwartz D.C."/>
            <person name="Rogers J."/>
            <person name="Quetier F."/>
            <person name="Town C.D."/>
            <person name="Roe B.A."/>
        </authorList>
    </citation>
    <scope>NUCLEOTIDE SEQUENCE [LARGE SCALE GENOMIC DNA]</scope>
    <source>
        <strain evidence="1">A17</strain>
        <strain evidence="2">cv. Jemalong A17</strain>
    </source>
</reference>
<dbReference type="Proteomes" id="UP000002051">
    <property type="component" value="Chromosome 8"/>
</dbReference>
<keyword evidence="3" id="KW-1185">Reference proteome</keyword>
<accession>A0A072TMA1</accession>
<evidence type="ECO:0000313" key="1">
    <source>
        <dbReference type="EMBL" id="KEH18639.1"/>
    </source>
</evidence>
<evidence type="ECO:0000313" key="2">
    <source>
        <dbReference type="EnsemblPlants" id="KEH18639"/>
    </source>
</evidence>
<sequence>MGRCRSQIIKSTEKGNCSDSESKSQSRDHADKSCEVISTLLLPEHLVFDILRLVHLNCLINSARYVCKAWAATIASSLFVEMCESRARSKPGLYVENRTTQSSSYFLEFKDDVNDQFERTDLGTPQGMGNIINTTCSSHRKIQAFPCGCPHGFRCFLEHGHEMEPFVCMGACGPGIDIMSVVFRFWINDQIIFRFSLHQDRIGNIFSGIKRIHFGYNVKTRQLTKIKDIDEGNIEVWLHTNNLVSLPSTPA</sequence>
<protein>
    <submittedName>
        <fullName evidence="1 2">Uncharacterized protein</fullName>
    </submittedName>
</protein>
<dbReference type="GO" id="GO:0031146">
    <property type="term" value="P:SCF-dependent proteasomal ubiquitin-dependent protein catabolic process"/>
    <property type="evidence" value="ECO:0000318"/>
    <property type="project" value="GO_Central"/>
</dbReference>
<reference evidence="1 2" key="2">
    <citation type="journal article" date="2014" name="BMC Genomics">
        <title>An improved genome release (version Mt4.0) for the model legume Medicago truncatula.</title>
        <authorList>
            <person name="Tang H."/>
            <person name="Krishnakumar V."/>
            <person name="Bidwell S."/>
            <person name="Rosen B."/>
            <person name="Chan A."/>
            <person name="Zhou S."/>
            <person name="Gentzbittel L."/>
            <person name="Childs K.L."/>
            <person name="Yandell M."/>
            <person name="Gundlach H."/>
            <person name="Mayer K.F."/>
            <person name="Schwartz D.C."/>
            <person name="Town C.D."/>
        </authorList>
    </citation>
    <scope>GENOME REANNOTATION</scope>
    <source>
        <strain evidence="1">A17</strain>
        <strain evidence="2">cv. Jemalong A17</strain>
    </source>
</reference>
<dbReference type="SUPFAM" id="SSF81383">
    <property type="entry name" value="F-box domain"/>
    <property type="match status" value="1"/>
</dbReference>
<proteinExistence type="predicted"/>
<dbReference type="GO" id="GO:0004842">
    <property type="term" value="F:ubiquitin-protein transferase activity"/>
    <property type="evidence" value="ECO:0000318"/>
    <property type="project" value="GO_Central"/>
</dbReference>
<dbReference type="EnsemblPlants" id="KEH18639">
    <property type="protein sequence ID" value="KEH18639"/>
    <property type="gene ID" value="MTR_8g027530"/>
</dbReference>
<name>A0A072TMA1_MEDTR</name>
<dbReference type="AlphaFoldDB" id="A0A072TMA1"/>
<reference evidence="2" key="3">
    <citation type="submission" date="2015-04" db="UniProtKB">
        <authorList>
            <consortium name="EnsemblPlants"/>
        </authorList>
    </citation>
    <scope>IDENTIFICATION</scope>
    <source>
        <strain evidence="2">cv. Jemalong A17</strain>
    </source>
</reference>